<dbReference type="Proteomes" id="UP000305109">
    <property type="component" value="Unassembled WGS sequence"/>
</dbReference>
<reference evidence="2 3" key="1">
    <citation type="submission" date="2019-04" db="EMBL/GenBank/DDBJ databases">
        <title>Rhodococcus oryzae sp. nov., a novel actinomycete isolated from rhizosphere soil of rice (Oryza sativa L.).</title>
        <authorList>
            <person name="Li C."/>
        </authorList>
    </citation>
    <scope>NUCLEOTIDE SEQUENCE [LARGE SCALE GENOMIC DNA]</scope>
    <source>
        <strain evidence="2 3">NEAU-CX67</strain>
    </source>
</reference>
<feature type="region of interest" description="Disordered" evidence="1">
    <location>
        <begin position="64"/>
        <end position="128"/>
    </location>
</feature>
<protein>
    <submittedName>
        <fullName evidence="2">Uncharacterized protein</fullName>
    </submittedName>
</protein>
<proteinExistence type="predicted"/>
<feature type="compositionally biased region" description="Basic residues" evidence="1">
    <location>
        <begin position="96"/>
        <end position="105"/>
    </location>
</feature>
<keyword evidence="3" id="KW-1185">Reference proteome</keyword>
<name>A0ABY2RL74_9NOCA</name>
<evidence type="ECO:0000256" key="1">
    <source>
        <dbReference type="SAM" id="MobiDB-lite"/>
    </source>
</evidence>
<dbReference type="EMBL" id="SUMD01000004">
    <property type="protein sequence ID" value="TJZ78491.1"/>
    <property type="molecule type" value="Genomic_DNA"/>
</dbReference>
<sequence>MNVEQHSIVARHGVVGRHSKVTVRGRPLSQTRFVRVVWTRGRRRRHRATPPLLPPVLPTARIRTAQRGQGHFDSRRRRCPDRRRGGGARGSDVRGPLRRGRRRDRRIGGRGAVRTGAAVRSSGRTRARGRALPLIRARGLRARTCRPGNQRPKRTTIAAHGRYSV</sequence>
<comment type="caution">
    <text evidence="2">The sequence shown here is derived from an EMBL/GenBank/DDBJ whole genome shotgun (WGS) entry which is preliminary data.</text>
</comment>
<feature type="region of interest" description="Disordered" evidence="1">
    <location>
        <begin position="146"/>
        <end position="165"/>
    </location>
</feature>
<accession>A0ABY2RL74</accession>
<gene>
    <name evidence="2" type="ORF">FCG67_10680</name>
</gene>
<evidence type="ECO:0000313" key="3">
    <source>
        <dbReference type="Proteomes" id="UP000305109"/>
    </source>
</evidence>
<evidence type="ECO:0000313" key="2">
    <source>
        <dbReference type="EMBL" id="TJZ78491.1"/>
    </source>
</evidence>
<feature type="compositionally biased region" description="Low complexity" evidence="1">
    <location>
        <begin position="112"/>
        <end position="122"/>
    </location>
</feature>
<organism evidence="2 3">
    <name type="scientific">Rhodococcus oryzae</name>
    <dbReference type="NCBI Taxonomy" id="2571143"/>
    <lineage>
        <taxon>Bacteria</taxon>
        <taxon>Bacillati</taxon>
        <taxon>Actinomycetota</taxon>
        <taxon>Actinomycetes</taxon>
        <taxon>Mycobacteriales</taxon>
        <taxon>Nocardiaceae</taxon>
        <taxon>Rhodococcus</taxon>
    </lineage>
</organism>